<keyword evidence="6" id="KW-1185">Reference proteome</keyword>
<reference evidence="6" key="1">
    <citation type="journal article" date="2019" name="Int. J. Syst. Evol. Microbiol.">
        <title>The Global Catalogue of Microorganisms (GCM) 10K type strain sequencing project: providing services to taxonomists for standard genome sequencing and annotation.</title>
        <authorList>
            <consortium name="The Broad Institute Genomics Platform"/>
            <consortium name="The Broad Institute Genome Sequencing Center for Infectious Disease"/>
            <person name="Wu L."/>
            <person name="Ma J."/>
        </authorList>
    </citation>
    <scope>NUCLEOTIDE SEQUENCE [LARGE SCALE GENOMIC DNA]</scope>
    <source>
        <strain evidence="6">KCTC 52141</strain>
    </source>
</reference>
<protein>
    <recommendedName>
        <fullName evidence="2">tRNA threonylcarbamoyladenosine biosynthesis protein TsaB</fullName>
    </recommendedName>
    <alternativeName>
        <fullName evidence="3">t(6)A37 threonylcarbamoyladenosine biosynthesis protein TsaB</fullName>
    </alternativeName>
</protein>
<comment type="similarity">
    <text evidence="1">Belongs to the KAE1 / TsaD family. TsaB subfamily.</text>
</comment>
<comment type="caution">
    <text evidence="5">The sequence shown here is derived from an EMBL/GenBank/DDBJ whole genome shotgun (WGS) entry which is preliminary data.</text>
</comment>
<dbReference type="RefSeq" id="WP_382415728.1">
    <property type="nucleotide sequence ID" value="NZ_AP031500.1"/>
</dbReference>
<keyword evidence="5" id="KW-0012">Acyltransferase</keyword>
<dbReference type="CDD" id="cd24032">
    <property type="entry name" value="ASKHA_NBD_TsaB"/>
    <property type="match status" value="1"/>
</dbReference>
<name>A0ABV7HSU0_9GAMM</name>
<dbReference type="EMBL" id="JBHRTL010000006">
    <property type="protein sequence ID" value="MFC3155165.1"/>
    <property type="molecule type" value="Genomic_DNA"/>
</dbReference>
<feature type="domain" description="Gcp-like" evidence="4">
    <location>
        <begin position="29"/>
        <end position="130"/>
    </location>
</feature>
<evidence type="ECO:0000256" key="2">
    <source>
        <dbReference type="ARBA" id="ARBA00019012"/>
    </source>
</evidence>
<dbReference type="PANTHER" id="PTHR11735:SF11">
    <property type="entry name" value="TRNA THREONYLCARBAMOYLADENOSINE BIOSYNTHESIS PROTEIN TSAB"/>
    <property type="match status" value="1"/>
</dbReference>
<dbReference type="Gene3D" id="3.30.420.40">
    <property type="match status" value="2"/>
</dbReference>
<dbReference type="Proteomes" id="UP001595548">
    <property type="component" value="Unassembled WGS sequence"/>
</dbReference>
<evidence type="ECO:0000256" key="3">
    <source>
        <dbReference type="ARBA" id="ARBA00032446"/>
    </source>
</evidence>
<dbReference type="GO" id="GO:0061711">
    <property type="term" value="F:tRNA N(6)-L-threonylcarbamoyladenine synthase activity"/>
    <property type="evidence" value="ECO:0007669"/>
    <property type="project" value="UniProtKB-EC"/>
</dbReference>
<sequence length="232" mass="24697">MAKILALDTSSDACSVAYLDGDQLIDRFELAAKSHTQRALPMVAELLAELGTSVKQLDAIAFGAGPGSFTGLRIGMGVVQGLAFGADVPVLPVSTLMAMAYGRAFGDAAGGRILSALDARMGEVYWGLYECSSPVCLPRAIHADSVNAPESVATLVAREPAFIGVGSGWRYGPLASLTDRHEIEVYPSARDIVQLAAMLYNAGEAQAVEQVQPVYLRNEVSWKKRQRIRTPA</sequence>
<evidence type="ECO:0000313" key="5">
    <source>
        <dbReference type="EMBL" id="MFC3155165.1"/>
    </source>
</evidence>
<accession>A0ABV7HSU0</accession>
<evidence type="ECO:0000259" key="4">
    <source>
        <dbReference type="Pfam" id="PF00814"/>
    </source>
</evidence>
<organism evidence="5 6">
    <name type="scientific">Gilvimarinus japonicus</name>
    <dbReference type="NCBI Taxonomy" id="1796469"/>
    <lineage>
        <taxon>Bacteria</taxon>
        <taxon>Pseudomonadati</taxon>
        <taxon>Pseudomonadota</taxon>
        <taxon>Gammaproteobacteria</taxon>
        <taxon>Cellvibrionales</taxon>
        <taxon>Cellvibrionaceae</taxon>
        <taxon>Gilvimarinus</taxon>
    </lineage>
</organism>
<dbReference type="Pfam" id="PF00814">
    <property type="entry name" value="TsaD"/>
    <property type="match status" value="1"/>
</dbReference>
<dbReference type="SUPFAM" id="SSF53067">
    <property type="entry name" value="Actin-like ATPase domain"/>
    <property type="match status" value="2"/>
</dbReference>
<keyword evidence="5" id="KW-0808">Transferase</keyword>
<dbReference type="NCBIfam" id="TIGR03725">
    <property type="entry name" value="T6A_YeaZ"/>
    <property type="match status" value="1"/>
</dbReference>
<proteinExistence type="inferred from homology"/>
<dbReference type="InterPro" id="IPR043129">
    <property type="entry name" value="ATPase_NBD"/>
</dbReference>
<dbReference type="InterPro" id="IPR022496">
    <property type="entry name" value="T6A_TsaB"/>
</dbReference>
<dbReference type="PANTHER" id="PTHR11735">
    <property type="entry name" value="TRNA N6-ADENOSINE THREONYLCARBAMOYLTRANSFERASE"/>
    <property type="match status" value="1"/>
</dbReference>
<gene>
    <name evidence="5" type="primary">tsaB</name>
    <name evidence="5" type="ORF">ACFOEB_08125</name>
</gene>
<evidence type="ECO:0000313" key="6">
    <source>
        <dbReference type="Proteomes" id="UP001595548"/>
    </source>
</evidence>
<evidence type="ECO:0000256" key="1">
    <source>
        <dbReference type="ARBA" id="ARBA00010493"/>
    </source>
</evidence>
<dbReference type="InterPro" id="IPR000905">
    <property type="entry name" value="Gcp-like_dom"/>
</dbReference>